<protein>
    <recommendedName>
        <fullName evidence="3">Nuclease SbcCD subunit C</fullName>
    </recommendedName>
</protein>
<organism evidence="6 7">
    <name type="scientific">Waterburya agarophytonicola KI4</name>
    <dbReference type="NCBI Taxonomy" id="2874699"/>
    <lineage>
        <taxon>Bacteria</taxon>
        <taxon>Bacillati</taxon>
        <taxon>Cyanobacteriota</taxon>
        <taxon>Cyanophyceae</taxon>
        <taxon>Pleurocapsales</taxon>
        <taxon>Hyellaceae</taxon>
        <taxon>Waterburya</taxon>
        <taxon>Waterburya agarophytonicola</taxon>
    </lineage>
</organism>
<dbReference type="PANTHER" id="PTHR32114:SF2">
    <property type="entry name" value="ABC TRANSPORTER ABCH.3"/>
    <property type="match status" value="1"/>
</dbReference>
<evidence type="ECO:0000256" key="3">
    <source>
        <dbReference type="ARBA" id="ARBA00013368"/>
    </source>
</evidence>
<evidence type="ECO:0000256" key="2">
    <source>
        <dbReference type="ARBA" id="ARBA00011322"/>
    </source>
</evidence>
<name>A0A964FGX6_9CYAN</name>
<dbReference type="Pfam" id="PF13476">
    <property type="entry name" value="AAA_23"/>
    <property type="match status" value="1"/>
</dbReference>
<evidence type="ECO:0000313" key="6">
    <source>
        <dbReference type="EMBL" id="MCC0179425.1"/>
    </source>
</evidence>
<accession>A0A964FGX6</accession>
<dbReference type="GO" id="GO:0016887">
    <property type="term" value="F:ATP hydrolysis activity"/>
    <property type="evidence" value="ECO:0007669"/>
    <property type="project" value="InterPro"/>
</dbReference>
<dbReference type="AlphaFoldDB" id="A0A964FGX6"/>
<dbReference type="InterPro" id="IPR027417">
    <property type="entry name" value="P-loop_NTPase"/>
</dbReference>
<dbReference type="Proteomes" id="UP000729733">
    <property type="component" value="Unassembled WGS sequence"/>
</dbReference>
<dbReference type="InterPro" id="IPR038729">
    <property type="entry name" value="Rad50/SbcC_AAA"/>
</dbReference>
<dbReference type="Gene3D" id="3.40.50.300">
    <property type="entry name" value="P-loop containing nucleotide triphosphate hydrolases"/>
    <property type="match status" value="2"/>
</dbReference>
<dbReference type="RefSeq" id="WP_229642524.1">
    <property type="nucleotide sequence ID" value="NZ_JADWDC010000083.1"/>
</dbReference>
<keyword evidence="4" id="KW-0175">Coiled coil</keyword>
<feature type="domain" description="Rad50/SbcC-type AAA" evidence="5">
    <location>
        <begin position="7"/>
        <end position="225"/>
    </location>
</feature>
<feature type="coiled-coil region" evidence="4">
    <location>
        <begin position="180"/>
        <end position="231"/>
    </location>
</feature>
<comment type="subunit">
    <text evidence="2">Heterodimer of SbcC and SbcD.</text>
</comment>
<proteinExistence type="inferred from homology"/>
<evidence type="ECO:0000256" key="1">
    <source>
        <dbReference type="ARBA" id="ARBA00006930"/>
    </source>
</evidence>
<reference evidence="6" key="1">
    <citation type="journal article" date="2021" name="Antonie Van Leeuwenhoek">
        <title>Draft genome and description of Waterburya agarophytonicola gen. nov. sp. nov. (Pleurocapsales, Cyanobacteria): a seaweed symbiont.</title>
        <authorList>
            <person name="Bonthond G."/>
            <person name="Shalygin S."/>
            <person name="Bayer T."/>
            <person name="Weinberger F."/>
        </authorList>
    </citation>
    <scope>NUCLEOTIDE SEQUENCE</scope>
    <source>
        <strain evidence="6">KI4</strain>
    </source>
</reference>
<feature type="coiled-coil region" evidence="4">
    <location>
        <begin position="347"/>
        <end position="482"/>
    </location>
</feature>
<evidence type="ECO:0000256" key="4">
    <source>
        <dbReference type="SAM" id="Coils"/>
    </source>
</evidence>
<keyword evidence="7" id="KW-1185">Reference proteome</keyword>
<comment type="caution">
    <text evidence="6">The sequence shown here is derived from an EMBL/GenBank/DDBJ whole genome shotgun (WGS) entry which is preliminary data.</text>
</comment>
<dbReference type="EMBL" id="JADWDC010000083">
    <property type="protein sequence ID" value="MCC0179425.1"/>
    <property type="molecule type" value="Genomic_DNA"/>
</dbReference>
<sequence>MQIKLKSIHFQNWKCFQDQVINFNLDTVVTKNIWVVFGDNGYGKTSLLQGILWCLYGVKAIFPDTRQQPKFVTFFNSIAVKENPSLEMSVILTFKQGEELYRITRVVKRLVRGNNVNFKQTTFSFNKSGKEKPDTKENIESLLPESCKELFFFDGKKIEEYAKLTHSKETRNAIEQVLGIPEIRNLIDDTKKVRKEIEQEFDNISSTKNELKKVSQELNEIKDNISIKEATKNQTLQDLQQERIILNALDKEARQSDEAQSKFDEINKLEKTESIVIKDLEQISEKIKTSFRKAPIYLLSGLVREIADEIHTKTLINNKQLADTSLLEKLIINDECVCGRCIDTEVRQYLEEQLEKAKNSRHLYKQAVDNQKLHTELSMLCRTPSPDLELLLLRRDRLEEDLTETEQAIKKLKQDTDGFDRDSIKKIWQKLYQQENALKQKQDQIDRLERDIEELEEEQSKLQKQRKKLASQNKEAANLSRQSDIADRLYQAADELVRWQIDNSREIIEQYTSEIHQKITNKPEEYKGVRINQDYTLGIKQKSGDIVNPEEINFSPGEKETLAFAFIAGLNQASGKAAPLVMDTPFGHLDPIHKKNIINSLPELPSQVILLATGEDLPQNILDDLAPYIVQTHVISRKGDNRFSSVIKIE</sequence>
<comment type="similarity">
    <text evidence="1">Belongs to the SMC family. SbcC subfamily.</text>
</comment>
<dbReference type="PANTHER" id="PTHR32114">
    <property type="entry name" value="ABC TRANSPORTER ABCH.3"/>
    <property type="match status" value="1"/>
</dbReference>
<evidence type="ECO:0000259" key="5">
    <source>
        <dbReference type="Pfam" id="PF13476"/>
    </source>
</evidence>
<gene>
    <name evidence="6" type="ORF">I4641_20905</name>
</gene>
<evidence type="ECO:0000313" key="7">
    <source>
        <dbReference type="Proteomes" id="UP000729733"/>
    </source>
</evidence>
<dbReference type="GO" id="GO:0006302">
    <property type="term" value="P:double-strand break repair"/>
    <property type="evidence" value="ECO:0007669"/>
    <property type="project" value="InterPro"/>
</dbReference>
<dbReference type="SUPFAM" id="SSF52540">
    <property type="entry name" value="P-loop containing nucleoside triphosphate hydrolases"/>
    <property type="match status" value="1"/>
</dbReference>